<evidence type="ECO:0000313" key="2">
    <source>
        <dbReference type="EMBL" id="MCB8560695.1"/>
    </source>
</evidence>
<gene>
    <name evidence="2" type="ORF">LJD74_01580</name>
</gene>
<dbReference type="Proteomes" id="UP001197827">
    <property type="component" value="Unassembled WGS sequence"/>
</dbReference>
<dbReference type="InterPro" id="IPR010982">
    <property type="entry name" value="Lambda_DNA-bd_dom_sf"/>
</dbReference>
<evidence type="ECO:0000313" key="3">
    <source>
        <dbReference type="Proteomes" id="UP001197827"/>
    </source>
</evidence>
<dbReference type="EMBL" id="JAJDKQ010000002">
    <property type="protein sequence ID" value="MCB8560695.1"/>
    <property type="molecule type" value="Genomic_DNA"/>
</dbReference>
<feature type="domain" description="HTH cro/C1-type" evidence="1">
    <location>
        <begin position="2"/>
        <end position="22"/>
    </location>
</feature>
<name>A0AAW4VF31_9FIRM</name>
<dbReference type="RefSeq" id="WP_118470059.1">
    <property type="nucleotide sequence ID" value="NZ_JAJDKQ010000002.1"/>
</dbReference>
<dbReference type="GO" id="GO:0003677">
    <property type="term" value="F:DNA binding"/>
    <property type="evidence" value="ECO:0007669"/>
    <property type="project" value="InterPro"/>
</dbReference>
<dbReference type="SUPFAM" id="SSF47413">
    <property type="entry name" value="lambda repressor-like DNA-binding domains"/>
    <property type="match status" value="1"/>
</dbReference>
<dbReference type="AlphaFoldDB" id="A0AAW4VF31"/>
<organism evidence="2 3">
    <name type="scientific">Faecalibacillus intestinalis</name>
    <dbReference type="NCBI Taxonomy" id="1982626"/>
    <lineage>
        <taxon>Bacteria</taxon>
        <taxon>Bacillati</taxon>
        <taxon>Bacillota</taxon>
        <taxon>Erysipelotrichia</taxon>
        <taxon>Erysipelotrichales</taxon>
        <taxon>Coprobacillaceae</taxon>
        <taxon>Faecalibacillus</taxon>
    </lineage>
</organism>
<dbReference type="InterPro" id="IPR001387">
    <property type="entry name" value="Cro/C1-type_HTH"/>
</dbReference>
<accession>A0AAW4VF31</accession>
<dbReference type="Gene3D" id="1.10.260.40">
    <property type="entry name" value="lambda repressor-like DNA-binding domains"/>
    <property type="match status" value="1"/>
</dbReference>
<protein>
    <submittedName>
        <fullName evidence="2">Helix-turn-helix domain-containing protein</fullName>
    </submittedName>
</protein>
<sequence length="22" mass="2497">MKGLSQEELGKLLHISRQTISK</sequence>
<dbReference type="Pfam" id="PF01381">
    <property type="entry name" value="HTH_3"/>
    <property type="match status" value="1"/>
</dbReference>
<proteinExistence type="predicted"/>
<reference evidence="2" key="1">
    <citation type="submission" date="2021-10" db="EMBL/GenBank/DDBJ databases">
        <title>Collection of gut derived symbiotic bacterial strains cultured from healthy donors.</title>
        <authorList>
            <person name="Lin H."/>
            <person name="Littmann E."/>
            <person name="Kohout C."/>
            <person name="Pamer E.G."/>
        </authorList>
    </citation>
    <scope>NUCLEOTIDE SEQUENCE</scope>
    <source>
        <strain evidence="2">DFI.5.2</strain>
    </source>
</reference>
<comment type="caution">
    <text evidence="2">The sequence shown here is derived from an EMBL/GenBank/DDBJ whole genome shotgun (WGS) entry which is preliminary data.</text>
</comment>
<evidence type="ECO:0000259" key="1">
    <source>
        <dbReference type="Pfam" id="PF01381"/>
    </source>
</evidence>